<evidence type="ECO:0000313" key="3">
    <source>
        <dbReference type="EMBL" id="CCD15030.1"/>
    </source>
</evidence>
<keyword evidence="1" id="KW-0472">Membrane</keyword>
<feature type="signal peptide" evidence="2">
    <location>
        <begin position="1"/>
        <end position="22"/>
    </location>
</feature>
<evidence type="ECO:0000256" key="2">
    <source>
        <dbReference type="SAM" id="SignalP"/>
    </source>
</evidence>
<accession>F9WCN5</accession>
<keyword evidence="1" id="KW-0812">Transmembrane</keyword>
<dbReference type="InterPro" id="IPR021057">
    <property type="entry name" value="Trypano_invariant_glycop"/>
</dbReference>
<gene>
    <name evidence="3" type="ORF">TCIL3000_0_55960</name>
</gene>
<feature type="chain" id="PRO_5003388977" evidence="2">
    <location>
        <begin position="23"/>
        <end position="374"/>
    </location>
</feature>
<keyword evidence="4" id="KW-1185">Reference proteome</keyword>
<dbReference type="OMA" id="VQMEREE"/>
<dbReference type="Proteomes" id="UP000000702">
    <property type="component" value="Unassembled WGS sequence"/>
</dbReference>
<reference evidence="3 4" key="2">
    <citation type="journal article" date="2012" name="Proc. Natl. Acad. Sci. U.S.A.">
        <title>Antigenic diversity is generated by distinct evolutionary mechanisms in African trypanosome species.</title>
        <authorList>
            <person name="Jackson A.P."/>
            <person name="Berry A."/>
            <person name="Aslett M."/>
            <person name="Allison H.C."/>
            <person name="Burton P."/>
            <person name="Vavrova-Anderson J."/>
            <person name="Brown R."/>
            <person name="Browne H."/>
            <person name="Corton N."/>
            <person name="Hauser H."/>
            <person name="Gamble J."/>
            <person name="Gilderthorp R."/>
            <person name="Marcello L."/>
            <person name="McQuillan J."/>
            <person name="Otto T.D."/>
            <person name="Quail M.A."/>
            <person name="Sanders M.J."/>
            <person name="van Tonder A."/>
            <person name="Ginger M.L."/>
            <person name="Field M.C."/>
            <person name="Barry J.D."/>
            <person name="Hertz-Fowler C."/>
            <person name="Berriman M."/>
        </authorList>
    </citation>
    <scope>NUCLEOTIDE SEQUENCE [LARGE SCALE GENOMIC DNA]</scope>
    <source>
        <strain evidence="3 4">IL3000</strain>
    </source>
</reference>
<organism evidence="3 4">
    <name type="scientific">Trypanosoma congolense (strain IL3000)</name>
    <dbReference type="NCBI Taxonomy" id="1068625"/>
    <lineage>
        <taxon>Eukaryota</taxon>
        <taxon>Discoba</taxon>
        <taxon>Euglenozoa</taxon>
        <taxon>Kinetoplastea</taxon>
        <taxon>Metakinetoplastina</taxon>
        <taxon>Trypanosomatida</taxon>
        <taxon>Trypanosomatidae</taxon>
        <taxon>Trypanosoma</taxon>
        <taxon>Nannomonas</taxon>
    </lineage>
</organism>
<dbReference type="VEuPathDB" id="TriTrypDB:TcIL3000_0_55960"/>
<comment type="caution">
    <text evidence="3">The sequence shown here is derived from an EMBL/GenBank/DDBJ whole genome shotgun (WGS) entry which is preliminary data.</text>
</comment>
<reference evidence="4" key="1">
    <citation type="submission" date="2011-07" db="EMBL/GenBank/DDBJ databases">
        <title>Divergent evolution of antigenic variation in African trypanosomes.</title>
        <authorList>
            <person name="Jackson A.P."/>
            <person name="Berry A."/>
            <person name="Allison H.C."/>
            <person name="Burton P."/>
            <person name="Anderson J."/>
            <person name="Aslett M."/>
            <person name="Brown R."/>
            <person name="Corton N."/>
            <person name="Harris D."/>
            <person name="Hauser H."/>
            <person name="Gamble J."/>
            <person name="Gilderthorp R."/>
            <person name="McQuillan J."/>
            <person name="Quail M.A."/>
            <person name="Sanders M."/>
            <person name="Van Tonder A."/>
            <person name="Ginger M.L."/>
            <person name="Donelson J.E."/>
            <person name="Field M.C."/>
            <person name="Barry J.D."/>
            <person name="Berriman M."/>
            <person name="Hertz-Fowler C."/>
        </authorList>
    </citation>
    <scope>NUCLEOTIDE SEQUENCE [LARGE SCALE GENOMIC DNA]</scope>
    <source>
        <strain evidence="4">IL3000</strain>
    </source>
</reference>
<sequence>MTPRCVIPMAPLLAATVTFVVAENDQEPADGKLNPDATKALCTLHALATSLEAESDRLMANMRDDMRYIENTFASAKAKQEGFGDIVEKMQLDKTGEMATKGEFAETLAAIAKARDLAKKQLSVAANVSRVAVRHAKEAIGKANGTGLNAVMLTYCNTTKPSGRSSRWFKVTNGTCGGGLVVPLNGSIYRIDCAGAAKPDASAVGSVTYQTMMLALRAWEAHKPKPKSMASDWKSTARREQKGCSKDGYSSEVACTASEKGWVGHYNSSAKELRKLEGASHAMQAAATEAKKQFEVVLALENLVGLARGGFLPTREVGAECENAKQGTRIVPYLIATAVSFVVVVPGFLLCALLLNCGRKRKDTVPSAECVGKV</sequence>
<proteinExistence type="predicted"/>
<keyword evidence="2" id="KW-0732">Signal</keyword>
<dbReference type="EMBL" id="CAEQ01001743">
    <property type="protein sequence ID" value="CCD15030.1"/>
    <property type="molecule type" value="Genomic_DNA"/>
</dbReference>
<feature type="transmembrane region" description="Helical" evidence="1">
    <location>
        <begin position="330"/>
        <end position="355"/>
    </location>
</feature>
<dbReference type="AlphaFoldDB" id="F9WCN5"/>
<name>F9WCN5_TRYCI</name>
<dbReference type="Pfam" id="PF11727">
    <property type="entry name" value="ISG65-75"/>
    <property type="match status" value="1"/>
</dbReference>
<evidence type="ECO:0000256" key="1">
    <source>
        <dbReference type="SAM" id="Phobius"/>
    </source>
</evidence>
<keyword evidence="1" id="KW-1133">Transmembrane helix</keyword>
<evidence type="ECO:0000313" key="4">
    <source>
        <dbReference type="Proteomes" id="UP000000702"/>
    </source>
</evidence>
<protein>
    <submittedName>
        <fullName evidence="3">WGS project CAEQ00000000 data, annotated contig 2251</fullName>
    </submittedName>
</protein>